<dbReference type="SUPFAM" id="SSF48179">
    <property type="entry name" value="6-phosphogluconate dehydrogenase C-terminal domain-like"/>
    <property type="match status" value="1"/>
</dbReference>
<feature type="domain" description="3-hydroxyisobutyrate dehydrogenase-like NAD-binding" evidence="5">
    <location>
        <begin position="171"/>
        <end position="287"/>
    </location>
</feature>
<evidence type="ECO:0000256" key="2">
    <source>
        <dbReference type="ARBA" id="ARBA00023027"/>
    </source>
</evidence>
<proteinExistence type="predicted"/>
<feature type="active site" evidence="3">
    <location>
        <position position="177"/>
    </location>
</feature>
<dbReference type="EMBL" id="CP065668">
    <property type="protein sequence ID" value="QPS09808.1"/>
    <property type="molecule type" value="Genomic_DNA"/>
</dbReference>
<dbReference type="PANTHER" id="PTHR43060:SF15">
    <property type="entry name" value="3-HYDROXYISOBUTYRATE DEHYDROGENASE-LIKE 1, MITOCHONDRIAL-RELATED"/>
    <property type="match status" value="1"/>
</dbReference>
<keyword evidence="1" id="KW-0560">Oxidoreductase</keyword>
<dbReference type="Pfam" id="PF03446">
    <property type="entry name" value="NAD_binding_2"/>
    <property type="match status" value="1"/>
</dbReference>
<dbReference type="Gene3D" id="1.10.1040.10">
    <property type="entry name" value="N-(1-d-carboxylethyl)-l-norvaline Dehydrogenase, domain 2"/>
    <property type="match status" value="1"/>
</dbReference>
<name>A0A7T2W111_DELAC</name>
<gene>
    <name evidence="6" type="ORF">I6G66_07275</name>
</gene>
<dbReference type="PIRSF" id="PIRSF000103">
    <property type="entry name" value="HIBADH"/>
    <property type="match status" value="1"/>
</dbReference>
<dbReference type="PANTHER" id="PTHR43060">
    <property type="entry name" value="3-HYDROXYISOBUTYRATE DEHYDROGENASE-LIKE 1, MITOCHONDRIAL-RELATED"/>
    <property type="match status" value="1"/>
</dbReference>
<reference evidence="6 7" key="1">
    <citation type="submission" date="2020-12" db="EMBL/GenBank/DDBJ databases">
        <title>FDA dAtabase for Regulatory Grade micrObial Sequences (FDA-ARGOS): Supporting development and validation of Infectious Disease Dx tests.</title>
        <authorList>
            <person name="Sproer C."/>
            <person name="Gronow S."/>
            <person name="Severitt S."/>
            <person name="Schroder I."/>
            <person name="Tallon L."/>
            <person name="Sadzewicz L."/>
            <person name="Zhao X."/>
            <person name="Boylan J."/>
            <person name="Ott S."/>
            <person name="Bowen H."/>
            <person name="Vavikolanu K."/>
            <person name="Mehta A."/>
            <person name="Aluvathingal J."/>
            <person name="Nadendla S."/>
            <person name="Lowell S."/>
            <person name="Myers T."/>
            <person name="Yan Y."/>
            <person name="Sichtig H."/>
        </authorList>
    </citation>
    <scope>NUCLEOTIDE SEQUENCE [LARGE SCALE GENOMIC DNA]</scope>
    <source>
        <strain evidence="6 7">FDAARGOS_909</strain>
    </source>
</reference>
<dbReference type="AlphaFoldDB" id="A0A7T2W111"/>
<evidence type="ECO:0000256" key="1">
    <source>
        <dbReference type="ARBA" id="ARBA00023002"/>
    </source>
</evidence>
<protein>
    <submittedName>
        <fullName evidence="6">NAD(P)-dependent oxidoreductase</fullName>
    </submittedName>
</protein>
<dbReference type="RefSeq" id="WP_183019202.1">
    <property type="nucleotide sequence ID" value="NZ_CP065668.1"/>
</dbReference>
<evidence type="ECO:0000256" key="3">
    <source>
        <dbReference type="PIRSR" id="PIRSR000103-1"/>
    </source>
</evidence>
<dbReference type="GO" id="GO:0016491">
    <property type="term" value="F:oxidoreductase activity"/>
    <property type="evidence" value="ECO:0007669"/>
    <property type="project" value="UniProtKB-KW"/>
</dbReference>
<evidence type="ECO:0000313" key="7">
    <source>
        <dbReference type="Proteomes" id="UP000594778"/>
    </source>
</evidence>
<dbReference type="Proteomes" id="UP000594778">
    <property type="component" value="Chromosome"/>
</dbReference>
<dbReference type="GO" id="GO:0050661">
    <property type="term" value="F:NADP binding"/>
    <property type="evidence" value="ECO:0007669"/>
    <property type="project" value="InterPro"/>
</dbReference>
<evidence type="ECO:0000313" key="6">
    <source>
        <dbReference type="EMBL" id="QPS09808.1"/>
    </source>
</evidence>
<dbReference type="InterPro" id="IPR029154">
    <property type="entry name" value="HIBADH-like_NADP-bd"/>
</dbReference>
<feature type="domain" description="6-phosphogluconate dehydrogenase NADP-binding" evidence="4">
    <location>
        <begin position="8"/>
        <end position="166"/>
    </location>
</feature>
<accession>A0A7T2W111</accession>
<dbReference type="InterPro" id="IPR006115">
    <property type="entry name" value="6PGDH_NADP-bd"/>
</dbReference>
<evidence type="ECO:0000259" key="4">
    <source>
        <dbReference type="Pfam" id="PF03446"/>
    </source>
</evidence>
<organism evidence="6 7">
    <name type="scientific">Delftia acidovorans</name>
    <name type="common">Pseudomonas acidovorans</name>
    <name type="synonym">Comamonas acidovorans</name>
    <dbReference type="NCBI Taxonomy" id="80866"/>
    <lineage>
        <taxon>Bacteria</taxon>
        <taxon>Pseudomonadati</taxon>
        <taxon>Pseudomonadota</taxon>
        <taxon>Betaproteobacteria</taxon>
        <taxon>Burkholderiales</taxon>
        <taxon>Comamonadaceae</taxon>
        <taxon>Delftia</taxon>
    </lineage>
</organism>
<dbReference type="InterPro" id="IPR036291">
    <property type="entry name" value="NAD(P)-bd_dom_sf"/>
</dbReference>
<dbReference type="GO" id="GO:0051287">
    <property type="term" value="F:NAD binding"/>
    <property type="evidence" value="ECO:0007669"/>
    <property type="project" value="InterPro"/>
</dbReference>
<dbReference type="Gene3D" id="3.40.50.720">
    <property type="entry name" value="NAD(P)-binding Rossmann-like Domain"/>
    <property type="match status" value="1"/>
</dbReference>
<keyword evidence="2" id="KW-0520">NAD</keyword>
<sequence length="297" mass="30877">MTPDDKNTIGFIGLGVMGEPICRNLAKKSGAPVVAFDLDPAPLQRLAADGVQAAASAAEVMACAATVFLSLPSGEVVARLCREPGGLLESARAGQTLVDLSTSPVDTTRALALEFKARGVQFADAPVARTRAAAEAGTLAVMVGAEPALFEALRPLIATFASDIALCGPVGCGQVLKILNNMVLFETVVAFSEAKAIAEKAGVDPAVLFETLSKGSADSFALRNHGMKAVLPGEFPERAFSVRYARKDLTYALQLAREAGVDARGAAVVDAWFAQALDSGLGEQYHPVISRLIAGQH</sequence>
<dbReference type="InterPro" id="IPR015815">
    <property type="entry name" value="HIBADH-related"/>
</dbReference>
<dbReference type="InterPro" id="IPR013328">
    <property type="entry name" value="6PGD_dom2"/>
</dbReference>
<dbReference type="Pfam" id="PF14833">
    <property type="entry name" value="NAD_binding_11"/>
    <property type="match status" value="1"/>
</dbReference>
<dbReference type="SUPFAM" id="SSF51735">
    <property type="entry name" value="NAD(P)-binding Rossmann-fold domains"/>
    <property type="match status" value="1"/>
</dbReference>
<dbReference type="InterPro" id="IPR008927">
    <property type="entry name" value="6-PGluconate_DH-like_C_sf"/>
</dbReference>
<evidence type="ECO:0000259" key="5">
    <source>
        <dbReference type="Pfam" id="PF14833"/>
    </source>
</evidence>